<sequence>RLEPVVWKLVAAYRGEVDEDFWGSIININEVFGSEGGTYISGWMLAFFPYDRVGNRFPYANVEIFDIPNGKDEFSFTTDTDLCLRFVSGNSDNESVVSLVTGWFMKFAAHIGEFAELGLN</sequence>
<organism evidence="1 2">
    <name type="scientific">Racocetra persica</name>
    <dbReference type="NCBI Taxonomy" id="160502"/>
    <lineage>
        <taxon>Eukaryota</taxon>
        <taxon>Fungi</taxon>
        <taxon>Fungi incertae sedis</taxon>
        <taxon>Mucoromycota</taxon>
        <taxon>Glomeromycotina</taxon>
        <taxon>Glomeromycetes</taxon>
        <taxon>Diversisporales</taxon>
        <taxon>Gigasporaceae</taxon>
        <taxon>Racocetra</taxon>
    </lineage>
</organism>
<accession>A0ACA9NUV9</accession>
<keyword evidence="2" id="KW-1185">Reference proteome</keyword>
<dbReference type="EMBL" id="CAJVQC010015615">
    <property type="protein sequence ID" value="CAG8669016.1"/>
    <property type="molecule type" value="Genomic_DNA"/>
</dbReference>
<proteinExistence type="predicted"/>
<comment type="caution">
    <text evidence="1">The sequence shown here is derived from an EMBL/GenBank/DDBJ whole genome shotgun (WGS) entry which is preliminary data.</text>
</comment>
<reference evidence="1" key="1">
    <citation type="submission" date="2021-06" db="EMBL/GenBank/DDBJ databases">
        <authorList>
            <person name="Kallberg Y."/>
            <person name="Tangrot J."/>
            <person name="Rosling A."/>
        </authorList>
    </citation>
    <scope>NUCLEOTIDE SEQUENCE</scope>
    <source>
        <strain evidence="1">MA461A</strain>
    </source>
</reference>
<gene>
    <name evidence="1" type="ORF">RPERSI_LOCUS8594</name>
</gene>
<protein>
    <submittedName>
        <fullName evidence="1">11422_t:CDS:1</fullName>
    </submittedName>
</protein>
<evidence type="ECO:0000313" key="1">
    <source>
        <dbReference type="EMBL" id="CAG8669016.1"/>
    </source>
</evidence>
<evidence type="ECO:0000313" key="2">
    <source>
        <dbReference type="Proteomes" id="UP000789920"/>
    </source>
</evidence>
<name>A0ACA9NUV9_9GLOM</name>
<feature type="non-terminal residue" evidence="1">
    <location>
        <position position="1"/>
    </location>
</feature>
<dbReference type="Proteomes" id="UP000789920">
    <property type="component" value="Unassembled WGS sequence"/>
</dbReference>